<proteinExistence type="predicted"/>
<protein>
    <submittedName>
        <fullName evidence="2">Uncharacterized protein</fullName>
    </submittedName>
</protein>
<keyword evidence="1" id="KW-0732">Signal</keyword>
<evidence type="ECO:0000313" key="3">
    <source>
        <dbReference type="Proteomes" id="UP000286045"/>
    </source>
</evidence>
<evidence type="ECO:0000256" key="1">
    <source>
        <dbReference type="SAM" id="SignalP"/>
    </source>
</evidence>
<organism evidence="2 3">
    <name type="scientific">Xylaria grammica</name>
    <dbReference type="NCBI Taxonomy" id="363999"/>
    <lineage>
        <taxon>Eukaryota</taxon>
        <taxon>Fungi</taxon>
        <taxon>Dikarya</taxon>
        <taxon>Ascomycota</taxon>
        <taxon>Pezizomycotina</taxon>
        <taxon>Sordariomycetes</taxon>
        <taxon>Xylariomycetidae</taxon>
        <taxon>Xylariales</taxon>
        <taxon>Xylariaceae</taxon>
        <taxon>Xylaria</taxon>
    </lineage>
</organism>
<feature type="signal peptide" evidence="1">
    <location>
        <begin position="1"/>
        <end position="20"/>
    </location>
</feature>
<dbReference type="Proteomes" id="UP000286045">
    <property type="component" value="Unassembled WGS sequence"/>
</dbReference>
<sequence>MVMVVMGVLTLLSLVPESIIRLFTRRRTAKPLPEASGPGVGESECEFAYEMQPLHYSKLGDPYQPRLRTPPEYRRGEGQDFCLVAWTEKRLSPTPAAMIEVSPHRNAVLIMYTASRGAEIAQSRSSKDWHFAAFCQITRPAI</sequence>
<dbReference type="AlphaFoldDB" id="A0A439D171"/>
<evidence type="ECO:0000313" key="2">
    <source>
        <dbReference type="EMBL" id="RWA08213.1"/>
    </source>
</evidence>
<dbReference type="EMBL" id="RYZI01000212">
    <property type="protein sequence ID" value="RWA08213.1"/>
    <property type="molecule type" value="Genomic_DNA"/>
</dbReference>
<keyword evidence="3" id="KW-1185">Reference proteome</keyword>
<accession>A0A439D171</accession>
<gene>
    <name evidence="2" type="ORF">EKO27_g6887</name>
</gene>
<feature type="chain" id="PRO_5019011955" evidence="1">
    <location>
        <begin position="21"/>
        <end position="142"/>
    </location>
</feature>
<comment type="caution">
    <text evidence="2">The sequence shown here is derived from an EMBL/GenBank/DDBJ whole genome shotgun (WGS) entry which is preliminary data.</text>
</comment>
<reference evidence="2 3" key="1">
    <citation type="submission" date="2018-12" db="EMBL/GenBank/DDBJ databases">
        <title>Draft genome sequence of Xylaria grammica IHI A82.</title>
        <authorList>
            <person name="Buettner E."/>
            <person name="Kellner H."/>
        </authorList>
    </citation>
    <scope>NUCLEOTIDE SEQUENCE [LARGE SCALE GENOMIC DNA]</scope>
    <source>
        <strain evidence="2 3">IHI A82</strain>
    </source>
</reference>
<name>A0A439D171_9PEZI</name>